<feature type="region of interest" description="Disordered" evidence="2">
    <location>
        <begin position="52"/>
        <end position="72"/>
    </location>
</feature>
<accession>A0AAE4CPK8</accession>
<evidence type="ECO:0000256" key="1">
    <source>
        <dbReference type="ARBA" id="ARBA00022737"/>
    </source>
</evidence>
<dbReference type="Pfam" id="PF05593">
    <property type="entry name" value="RHS_repeat"/>
    <property type="match status" value="1"/>
</dbReference>
<evidence type="ECO:0000259" key="4">
    <source>
        <dbReference type="Pfam" id="PF25023"/>
    </source>
</evidence>
<gene>
    <name evidence="5" type="ORF">J2S44_000300</name>
</gene>
<dbReference type="InterPro" id="IPR050708">
    <property type="entry name" value="T6SS_VgrG/RHS"/>
</dbReference>
<feature type="region of interest" description="Disordered" evidence="2">
    <location>
        <begin position="1864"/>
        <end position="1912"/>
    </location>
</feature>
<evidence type="ECO:0000313" key="5">
    <source>
        <dbReference type="EMBL" id="MDR7320050.1"/>
    </source>
</evidence>
<dbReference type="Pfam" id="PF22322">
    <property type="entry name" value="DUF6973"/>
    <property type="match status" value="1"/>
</dbReference>
<dbReference type="InterPro" id="IPR054246">
    <property type="entry name" value="DUF6973"/>
</dbReference>
<proteinExistence type="predicted"/>
<sequence length="2106" mass="224842">MSAMMLRRPGRAPASVLGVVLVGTLLAVPPAPAVAAAPEPLRGQVEHVDADGGEVRGTAPAGAEARAADLPDPVWPGASSARVVLRDSGVARAGGAPVTVARASASLPSDLTVEVLDRSRVPAAWRDGVVLRVGGARGATASGAATVSVDYRGFRHAYGGGWSDRLRLWQLPQCALTTPGEPRCAPRELPSVNDPAVGTVTADATIVPIGGTGAATTRAELAGDVAVTTTAGTLFAVAAVASGPSGDFGATSLAPSSIWSAGGNSGAFTWAYDIATPPVHAGGSPALSVTYNSSSVDGRSSATNNQPSWLGEGFELGIGYVERRYVGCADDTDGGANNGESTRTGDLCWRNDNAVLNLNGATTELIYEAGRGWHGRAENGSTIEKTGEYWKVTGTDGTEYYFGRNTLPGHAGTTESAWTVPVYGNHAGEPCHRAAFADSMCDQVYRWNLDYVVDVRGNTRSYWYAKELNQYATRATATTPVDYVRGGTLTRIDYGTWDRGAADRSVTPVARVVLDSADRCVTASCGTHDAQNWPDVPWDQECAVSAATCPDVNQPTFWSTKRLSKITTRLWDTTKATPGWQDVASWTFTHSFPSPGDGGSAGLWLSSIVRTGLVGTAIEMPPVTFLHEPLPNRVLTAHNTTNSWQRLSKVVSETGATTHVRYSLPQCTASNLPASAAGNGMRCYPVIGPDPSAPTRDITEWWHKYVVESVTETDVQLTGGVQSPQKVTTYTYEGAPAWHYADDDGLIQAKRKTWSQYRGYAAVTTRVGAGDARTLSRTTYLRGMHGDRASASGGTRTVTVGASLGDETVHDEDAFAGMTRESVVYNGTLDRPVSKTVSVPWQSPPTASRTINGDTVSARHVKTQTTYTGVALGVAGERGWRTGRDHTTFDDVYGLVTSAQSDGDLGVTGDEDCTTYTYSRNTAKNLVGLYKRVTRTALSCGTAPATIDDVISDTRTYYDGAAGVDAVPAYGSATRTEVLKNWTKAGGTEWEDAGQTGYDAFGRTVRTTDVRGGVTTTAYTPASGGPVTKVTTTNPLGWTTTIDTAPYWGVPAVTTDPNNRVETREYDALGRVARTWDAGWTKAAQPNSPQVRYTYVYAPNRDAYPYVKTERLHAGRAYTATFEILDGFLRTRQTQTAARDGSGNRVLTDTHYDEYGRVSTTYQQHVEPGTASGVYWYEPQWSVPAVNRTVYDLAGRTTDTILLAGDGVTNLVEKWRTHVTDEGDRTLTTPPAGGTPTTALRDLRDRTTELRQHTTAAGVAGDYRATSYAYDRRDLLVRVTDAGGNEWTYTYDAKGRELSRRDPDSGTSLTTYNAFGDVETTTNGAGETLWRGYDSLGRQTQLRDDSATGALRAGWTFDTLYSGQVVRGQLTQTVRYDNSRDPATTAEYRWQVRVFDLRYNVTSANYVIPAVETGLAGTWVVGVGYSPYDGSRVSTSYPPAGGMTTELVETEFHAGNGLPNALRTNLIDVDSYVVNQQYTAYGEPTFHRRKTKYGAYVEDNTLYDTATRRVTGTTVRPESAAGTVANTSYGYDPAGNIVSVADAPAVGTADTQCFGYDTMRQLTSAWTPGSGTGCETAPSVANLGGAAPYWTDWTIDAIGNRTKEVGHTAAGDVSTTYAVPAAGATAVRPHAVTGTTRTAPGASPVTQAYAYDGAGNTVTRPGQTLTWDAEGRLVKTVEGTATHTDVYDAGGVRLIRRDPTGATLYLPGMEVRRATGATSSTATRYYEFAGKIVASRTGSNTNGSLTWLYSDHQGTQNLTVAAAGQAVTSRRQTPYGTARGAAVAWPNQKGFVGGDGDPTGLVHIGARDYDAVLGRFLSADPVMDLRDPQQWNAYAYAHNSPVTFSDPSGLRDCDYADCDGHGNSKNLDDNHDGTPDPPKPGGGKPGGGRKTNDGRGGGDRQRPPAPDYSLTCTKDACTQSQDEEELYSWLVAESYRYQEGMPPNVRAQLADVCLQINCSTLGKAQLAWCYRNHEVCANAMLAAVATQGAAQQLTAGASDHGTMSLGQTNAIRHASWMALVVTDYGLTEEQALTLGVAHEMDGTGENAWGSGESKIDLHNNLVGVKLGQNIRNSEYYQERANQALVIDQLIIAARSDGCGQCLYVYK</sequence>
<organism evidence="5 6">
    <name type="scientific">Catenuloplanes niger</name>
    <dbReference type="NCBI Taxonomy" id="587534"/>
    <lineage>
        <taxon>Bacteria</taxon>
        <taxon>Bacillati</taxon>
        <taxon>Actinomycetota</taxon>
        <taxon>Actinomycetes</taxon>
        <taxon>Micromonosporales</taxon>
        <taxon>Micromonosporaceae</taxon>
        <taxon>Catenuloplanes</taxon>
    </lineage>
</organism>
<comment type="caution">
    <text evidence="5">The sequence shown here is derived from an EMBL/GenBank/DDBJ whole genome shotgun (WGS) entry which is preliminary data.</text>
</comment>
<dbReference type="PANTHER" id="PTHR32305">
    <property type="match status" value="1"/>
</dbReference>
<keyword evidence="6" id="KW-1185">Reference proteome</keyword>
<dbReference type="InterPro" id="IPR006530">
    <property type="entry name" value="YD"/>
</dbReference>
<dbReference type="NCBIfam" id="TIGR01643">
    <property type="entry name" value="YD_repeat_2x"/>
    <property type="match status" value="1"/>
</dbReference>
<dbReference type="Gene3D" id="2.180.10.10">
    <property type="entry name" value="RHS repeat-associated core"/>
    <property type="match status" value="1"/>
</dbReference>
<feature type="compositionally biased region" description="Basic and acidic residues" evidence="2">
    <location>
        <begin position="1864"/>
        <end position="1874"/>
    </location>
</feature>
<keyword evidence="1" id="KW-0677">Repeat</keyword>
<feature type="domain" description="DUF6973" evidence="3">
    <location>
        <begin position="1978"/>
        <end position="2077"/>
    </location>
</feature>
<reference evidence="5 6" key="1">
    <citation type="submission" date="2023-07" db="EMBL/GenBank/DDBJ databases">
        <title>Sequencing the genomes of 1000 actinobacteria strains.</title>
        <authorList>
            <person name="Klenk H.-P."/>
        </authorList>
    </citation>
    <scope>NUCLEOTIDE SEQUENCE [LARGE SCALE GENOMIC DNA]</scope>
    <source>
        <strain evidence="5 6">DSM 44711</strain>
    </source>
</reference>
<evidence type="ECO:0000259" key="3">
    <source>
        <dbReference type="Pfam" id="PF22322"/>
    </source>
</evidence>
<dbReference type="InterPro" id="IPR022385">
    <property type="entry name" value="Rhs_assc_core"/>
</dbReference>
<dbReference type="PANTHER" id="PTHR32305:SF17">
    <property type="entry name" value="TRNA NUCLEASE WAPA"/>
    <property type="match status" value="1"/>
</dbReference>
<dbReference type="RefSeq" id="WP_310408190.1">
    <property type="nucleotide sequence ID" value="NZ_JAVDYC010000001.1"/>
</dbReference>
<evidence type="ECO:0000313" key="6">
    <source>
        <dbReference type="Proteomes" id="UP001183629"/>
    </source>
</evidence>
<dbReference type="EMBL" id="JAVDYC010000001">
    <property type="protein sequence ID" value="MDR7320050.1"/>
    <property type="molecule type" value="Genomic_DNA"/>
</dbReference>
<dbReference type="Proteomes" id="UP001183629">
    <property type="component" value="Unassembled WGS sequence"/>
</dbReference>
<dbReference type="NCBIfam" id="TIGR03696">
    <property type="entry name" value="Rhs_assc_core"/>
    <property type="match status" value="1"/>
</dbReference>
<dbReference type="InterPro" id="IPR056823">
    <property type="entry name" value="TEN-like_YD-shell"/>
</dbReference>
<protein>
    <submittedName>
        <fullName evidence="5">RHS repeat-associated protein</fullName>
    </submittedName>
</protein>
<evidence type="ECO:0000256" key="2">
    <source>
        <dbReference type="SAM" id="MobiDB-lite"/>
    </source>
</evidence>
<dbReference type="InterPro" id="IPR031325">
    <property type="entry name" value="RHS_repeat"/>
</dbReference>
<feature type="domain" description="Teneurin-like YD-shell" evidence="4">
    <location>
        <begin position="1647"/>
        <end position="1842"/>
    </location>
</feature>
<name>A0AAE4CPK8_9ACTN</name>
<dbReference type="Pfam" id="PF25023">
    <property type="entry name" value="TEN_YD-shell"/>
    <property type="match status" value="1"/>
</dbReference>
<feature type="compositionally biased region" description="Basic and acidic residues" evidence="2">
    <location>
        <begin position="1890"/>
        <end position="1902"/>
    </location>
</feature>